<dbReference type="AlphaFoldDB" id="A0AA88L530"/>
<feature type="region of interest" description="Disordered" evidence="1">
    <location>
        <begin position="6"/>
        <end position="25"/>
    </location>
</feature>
<name>A0AA88L530_ARTSF</name>
<proteinExistence type="predicted"/>
<evidence type="ECO:0000259" key="2">
    <source>
        <dbReference type="Pfam" id="PF13843"/>
    </source>
</evidence>
<dbReference type="EMBL" id="JAVRJZ010000018">
    <property type="protein sequence ID" value="KAK2708225.1"/>
    <property type="molecule type" value="Genomic_DNA"/>
</dbReference>
<sequence length="262" mass="30457">MFIELLDGDVSEMSDLSDSNDEESDSKYLLLNPKLKLTQLELTQDSPPTNDFLGSHDLEEHGPSTSSDRATEDHPTNRCKPKTNPGHDCLFKVRPIVDLLQENLMRTEPEERHSKDTDEQIIPFKGRSVMHQYLRSFMQLYLPNKLHNIDLFVHLKEIGYDCIGTIHQNHLSGCKKSTDVSLVCWYNKKVVMLVSNYIAVEPKDTCRHWDSSEKKYVEIERPAVIKEFNKYMGGVDLADMLIELYHSNTKTIKWYMHIFYCK</sequence>
<reference evidence="3" key="1">
    <citation type="submission" date="2023-07" db="EMBL/GenBank/DDBJ databases">
        <title>Chromosome-level genome assembly of Artemia franciscana.</title>
        <authorList>
            <person name="Jo E."/>
        </authorList>
    </citation>
    <scope>NUCLEOTIDE SEQUENCE</scope>
    <source>
        <tissue evidence="3">Whole body</tissue>
    </source>
</reference>
<accession>A0AA88L530</accession>
<dbReference type="PANTHER" id="PTHR47272">
    <property type="entry name" value="DDE_TNP_1_7 DOMAIN-CONTAINING PROTEIN"/>
    <property type="match status" value="1"/>
</dbReference>
<feature type="domain" description="PiggyBac transposable element-derived protein" evidence="2">
    <location>
        <begin position="140"/>
        <end position="260"/>
    </location>
</feature>
<dbReference type="InterPro" id="IPR029526">
    <property type="entry name" value="PGBD"/>
</dbReference>
<keyword evidence="4" id="KW-1185">Reference proteome</keyword>
<dbReference type="Pfam" id="PF13843">
    <property type="entry name" value="DDE_Tnp_1_7"/>
    <property type="match status" value="1"/>
</dbReference>
<feature type="region of interest" description="Disordered" evidence="1">
    <location>
        <begin position="44"/>
        <end position="84"/>
    </location>
</feature>
<evidence type="ECO:0000313" key="3">
    <source>
        <dbReference type="EMBL" id="KAK2708225.1"/>
    </source>
</evidence>
<protein>
    <recommendedName>
        <fullName evidence="2">PiggyBac transposable element-derived protein domain-containing protein</fullName>
    </recommendedName>
</protein>
<organism evidence="3 4">
    <name type="scientific">Artemia franciscana</name>
    <name type="common">Brine shrimp</name>
    <name type="synonym">Artemia sanfranciscana</name>
    <dbReference type="NCBI Taxonomy" id="6661"/>
    <lineage>
        <taxon>Eukaryota</taxon>
        <taxon>Metazoa</taxon>
        <taxon>Ecdysozoa</taxon>
        <taxon>Arthropoda</taxon>
        <taxon>Crustacea</taxon>
        <taxon>Branchiopoda</taxon>
        <taxon>Anostraca</taxon>
        <taxon>Artemiidae</taxon>
        <taxon>Artemia</taxon>
    </lineage>
</organism>
<evidence type="ECO:0000313" key="4">
    <source>
        <dbReference type="Proteomes" id="UP001187531"/>
    </source>
</evidence>
<gene>
    <name evidence="3" type="ORF">QYM36_013977</name>
</gene>
<comment type="caution">
    <text evidence="3">The sequence shown here is derived from an EMBL/GenBank/DDBJ whole genome shotgun (WGS) entry which is preliminary data.</text>
</comment>
<evidence type="ECO:0000256" key="1">
    <source>
        <dbReference type="SAM" id="MobiDB-lite"/>
    </source>
</evidence>
<dbReference type="Proteomes" id="UP001187531">
    <property type="component" value="Unassembled WGS sequence"/>
</dbReference>